<dbReference type="GO" id="GO:0051539">
    <property type="term" value="F:4 iron, 4 sulfur cluster binding"/>
    <property type="evidence" value="ECO:0007669"/>
    <property type="project" value="UniProtKB-KW"/>
</dbReference>
<gene>
    <name evidence="8" type="ORF">SAMN02982931_04177</name>
</gene>
<evidence type="ECO:0000256" key="2">
    <source>
        <dbReference type="ARBA" id="ARBA00022617"/>
    </source>
</evidence>
<protein>
    <submittedName>
        <fullName evidence="8">Precorrin-3B synthase</fullName>
    </submittedName>
</protein>
<dbReference type="Gene3D" id="3.90.480.10">
    <property type="entry name" value="Sulfite Reductase Hemoprotein,Domain 2"/>
    <property type="match status" value="1"/>
</dbReference>
<dbReference type="InterPro" id="IPR012798">
    <property type="entry name" value="Cbl_synth_CobG-like"/>
</dbReference>
<evidence type="ECO:0000256" key="6">
    <source>
        <dbReference type="ARBA" id="ARBA00023014"/>
    </source>
</evidence>
<organism evidence="8 9">
    <name type="scientific">Bauldia litoralis</name>
    <dbReference type="NCBI Taxonomy" id="665467"/>
    <lineage>
        <taxon>Bacteria</taxon>
        <taxon>Pseudomonadati</taxon>
        <taxon>Pseudomonadota</taxon>
        <taxon>Alphaproteobacteria</taxon>
        <taxon>Hyphomicrobiales</taxon>
        <taxon>Kaistiaceae</taxon>
        <taxon>Bauldia</taxon>
    </lineage>
</organism>
<keyword evidence="9" id="KW-1185">Reference proteome</keyword>
<reference evidence="8 9" key="1">
    <citation type="submission" date="2016-10" db="EMBL/GenBank/DDBJ databases">
        <authorList>
            <person name="de Groot N.N."/>
        </authorList>
    </citation>
    <scope>NUCLEOTIDE SEQUENCE [LARGE SCALE GENOMIC DNA]</scope>
    <source>
        <strain evidence="8 9">ATCC 35022</strain>
    </source>
</reference>
<keyword evidence="1" id="KW-0004">4Fe-4S</keyword>
<dbReference type="RefSeq" id="WP_090879644.1">
    <property type="nucleotide sequence ID" value="NZ_FMXQ01000010.1"/>
</dbReference>
<dbReference type="SUPFAM" id="SSF56014">
    <property type="entry name" value="Nitrite and sulphite reductase 4Fe-4S domain-like"/>
    <property type="match status" value="1"/>
</dbReference>
<sequence>MAEPVIKGWCPGALRPMLSGDGWVVRLRPPEGRLSPQQASGIARLALEFGNGVIGLSVRANIHLRGVIEQGIGQLVERLDGLGLIDETHDAEERRNIVLTPFWSSEDGIVRLAAALAASMTASDAPRLPAKFGFAIDCGPIPVLSGVPADIRLERGADGGLICRASGVASGARVSADTAVDTMLALANWFVQSGGITGHRGRMTSHIARGAVLPEIFTEAMAQSASTFSPKPGPVAAGVLVGFEFGQVPADMLRTLSDMGALRVTPWRMLLIEGVSATPDLPGLVTRANDPMLRVIACTGAPGCLQAEQPTRALAKSLAPHLPDDAVLHVSGCAKGCAHAGPAPLTLTAQANGFDLIRHGTARDRPQRRGLTAEFLAANPAILREAP</sequence>
<evidence type="ECO:0000259" key="7">
    <source>
        <dbReference type="Pfam" id="PF03460"/>
    </source>
</evidence>
<keyword evidence="5" id="KW-0408">Iron</keyword>
<evidence type="ECO:0000313" key="8">
    <source>
        <dbReference type="EMBL" id="SDB52927.1"/>
    </source>
</evidence>
<evidence type="ECO:0000256" key="4">
    <source>
        <dbReference type="ARBA" id="ARBA00023002"/>
    </source>
</evidence>
<dbReference type="Proteomes" id="UP000199071">
    <property type="component" value="Unassembled WGS sequence"/>
</dbReference>
<dbReference type="AlphaFoldDB" id="A0A1G6E643"/>
<keyword evidence="2" id="KW-0349">Heme</keyword>
<dbReference type="STRING" id="665467.SAMN02982931_04177"/>
<dbReference type="InterPro" id="IPR005117">
    <property type="entry name" value="NiRdtase/SiRdtase_haem-b_fer"/>
</dbReference>
<dbReference type="SUPFAM" id="SSF55124">
    <property type="entry name" value="Nitrite/Sulfite reductase N-terminal domain-like"/>
    <property type="match status" value="2"/>
</dbReference>
<dbReference type="InterPro" id="IPR051329">
    <property type="entry name" value="NIR_SIR_4Fe-4S"/>
</dbReference>
<evidence type="ECO:0000313" key="9">
    <source>
        <dbReference type="Proteomes" id="UP000199071"/>
    </source>
</evidence>
<dbReference type="InterPro" id="IPR045854">
    <property type="entry name" value="NO2/SO3_Rdtase_4Fe4S_sf"/>
</dbReference>
<name>A0A1G6E643_9HYPH</name>
<dbReference type="PANTHER" id="PTHR32439:SF9">
    <property type="entry name" value="BLR3264 PROTEIN"/>
    <property type="match status" value="1"/>
</dbReference>
<feature type="domain" description="Nitrite/Sulfite reductase ferredoxin-like" evidence="7">
    <location>
        <begin position="17"/>
        <end position="80"/>
    </location>
</feature>
<dbReference type="Pfam" id="PF03460">
    <property type="entry name" value="NIR_SIR_ferr"/>
    <property type="match status" value="1"/>
</dbReference>
<dbReference type="Gene3D" id="3.30.413.10">
    <property type="entry name" value="Sulfite Reductase Hemoprotein, domain 1"/>
    <property type="match status" value="2"/>
</dbReference>
<dbReference type="InterPro" id="IPR036136">
    <property type="entry name" value="Nit/Sulf_reduc_fer-like_dom_sf"/>
</dbReference>
<proteinExistence type="predicted"/>
<dbReference type="NCBIfam" id="TIGR02435">
    <property type="entry name" value="CobG"/>
    <property type="match status" value="1"/>
</dbReference>
<dbReference type="GO" id="GO:0046872">
    <property type="term" value="F:metal ion binding"/>
    <property type="evidence" value="ECO:0007669"/>
    <property type="project" value="UniProtKB-KW"/>
</dbReference>
<dbReference type="PANTHER" id="PTHR32439">
    <property type="entry name" value="FERREDOXIN--NITRITE REDUCTASE, CHLOROPLASTIC"/>
    <property type="match status" value="1"/>
</dbReference>
<dbReference type="EMBL" id="FMXQ01000010">
    <property type="protein sequence ID" value="SDB52927.1"/>
    <property type="molecule type" value="Genomic_DNA"/>
</dbReference>
<evidence type="ECO:0000256" key="3">
    <source>
        <dbReference type="ARBA" id="ARBA00022723"/>
    </source>
</evidence>
<keyword evidence="6" id="KW-0411">Iron-sulfur</keyword>
<evidence type="ECO:0000256" key="1">
    <source>
        <dbReference type="ARBA" id="ARBA00022485"/>
    </source>
</evidence>
<keyword evidence="3" id="KW-0479">Metal-binding</keyword>
<evidence type="ECO:0000256" key="5">
    <source>
        <dbReference type="ARBA" id="ARBA00023004"/>
    </source>
</evidence>
<accession>A0A1G6E643</accession>
<keyword evidence="4" id="KW-0560">Oxidoreductase</keyword>
<dbReference type="OrthoDB" id="7459360at2"/>
<dbReference type="GO" id="GO:0016491">
    <property type="term" value="F:oxidoreductase activity"/>
    <property type="evidence" value="ECO:0007669"/>
    <property type="project" value="UniProtKB-KW"/>
</dbReference>